<sequence>MDPIIDVSRYGFPVQQPDDEASTYNIDSSAPLGPFSNAPAAPMEQGMLAYGFSGADLPSQLWVDYQQPYGLSSNTYEAQPPGIAVPWHEAETLTPYLCEPSMQINQEPTQVVSPNSAVSQHEAPFSKQPGPSPSQALRWKPPSTPCSPTTKRRGTSRLQAIPSPPDTATLAATKAQDQLEHARAHRRRIKSQSRQKTKTTWANLVSESVALQDQNADLAAKFRALGEQILFQY</sequence>
<dbReference type="Proteomes" id="UP001303160">
    <property type="component" value="Unassembled WGS sequence"/>
</dbReference>
<reference evidence="2" key="2">
    <citation type="submission" date="2023-05" db="EMBL/GenBank/DDBJ databases">
        <authorList>
            <consortium name="Lawrence Berkeley National Laboratory"/>
            <person name="Steindorff A."/>
            <person name="Hensen N."/>
            <person name="Bonometti L."/>
            <person name="Westerberg I."/>
            <person name="Brannstrom I.O."/>
            <person name="Guillou S."/>
            <person name="Cros-Aarteil S."/>
            <person name="Calhoun S."/>
            <person name="Haridas S."/>
            <person name="Kuo A."/>
            <person name="Mondo S."/>
            <person name="Pangilinan J."/>
            <person name="Riley R."/>
            <person name="Labutti K."/>
            <person name="Andreopoulos B."/>
            <person name="Lipzen A."/>
            <person name="Chen C."/>
            <person name="Yanf M."/>
            <person name="Daum C."/>
            <person name="Ng V."/>
            <person name="Clum A."/>
            <person name="Ohm R."/>
            <person name="Martin F."/>
            <person name="Silar P."/>
            <person name="Natvig D."/>
            <person name="Lalanne C."/>
            <person name="Gautier V."/>
            <person name="Ament-Velasquez S.L."/>
            <person name="Kruys A."/>
            <person name="Hutchinson M.I."/>
            <person name="Powell A.J."/>
            <person name="Barry K."/>
            <person name="Miller A.N."/>
            <person name="Grigoriev I.V."/>
            <person name="Debuchy R."/>
            <person name="Gladieux P."/>
            <person name="Thoren M.H."/>
            <person name="Johannesson H."/>
        </authorList>
    </citation>
    <scope>NUCLEOTIDE SEQUENCE</scope>
    <source>
        <strain evidence="2">CBS 315.58</strain>
    </source>
</reference>
<comment type="caution">
    <text evidence="2">The sequence shown here is derived from an EMBL/GenBank/DDBJ whole genome shotgun (WGS) entry which is preliminary data.</text>
</comment>
<feature type="region of interest" description="Disordered" evidence="1">
    <location>
        <begin position="108"/>
        <end position="164"/>
    </location>
</feature>
<evidence type="ECO:0000313" key="3">
    <source>
        <dbReference type="Proteomes" id="UP001303160"/>
    </source>
</evidence>
<evidence type="ECO:0000313" key="2">
    <source>
        <dbReference type="EMBL" id="KAK4196167.1"/>
    </source>
</evidence>
<organism evidence="2 3">
    <name type="scientific">Triangularia verruculosa</name>
    <dbReference type="NCBI Taxonomy" id="2587418"/>
    <lineage>
        <taxon>Eukaryota</taxon>
        <taxon>Fungi</taxon>
        <taxon>Dikarya</taxon>
        <taxon>Ascomycota</taxon>
        <taxon>Pezizomycotina</taxon>
        <taxon>Sordariomycetes</taxon>
        <taxon>Sordariomycetidae</taxon>
        <taxon>Sordariales</taxon>
        <taxon>Podosporaceae</taxon>
        <taxon>Triangularia</taxon>
    </lineage>
</organism>
<gene>
    <name evidence="2" type="ORF">QBC40DRAFT_258249</name>
</gene>
<feature type="compositionally biased region" description="Polar residues" evidence="1">
    <location>
        <begin position="108"/>
        <end position="119"/>
    </location>
</feature>
<proteinExistence type="predicted"/>
<protein>
    <submittedName>
        <fullName evidence="2">Uncharacterized protein</fullName>
    </submittedName>
</protein>
<reference evidence="2" key="1">
    <citation type="journal article" date="2023" name="Mol. Phylogenet. Evol.">
        <title>Genome-scale phylogeny and comparative genomics of the fungal order Sordariales.</title>
        <authorList>
            <person name="Hensen N."/>
            <person name="Bonometti L."/>
            <person name="Westerberg I."/>
            <person name="Brannstrom I.O."/>
            <person name="Guillou S."/>
            <person name="Cros-Aarteil S."/>
            <person name="Calhoun S."/>
            <person name="Haridas S."/>
            <person name="Kuo A."/>
            <person name="Mondo S."/>
            <person name="Pangilinan J."/>
            <person name="Riley R."/>
            <person name="LaButti K."/>
            <person name="Andreopoulos B."/>
            <person name="Lipzen A."/>
            <person name="Chen C."/>
            <person name="Yan M."/>
            <person name="Daum C."/>
            <person name="Ng V."/>
            <person name="Clum A."/>
            <person name="Steindorff A."/>
            <person name="Ohm R.A."/>
            <person name="Martin F."/>
            <person name="Silar P."/>
            <person name="Natvig D.O."/>
            <person name="Lalanne C."/>
            <person name="Gautier V."/>
            <person name="Ament-Velasquez S.L."/>
            <person name="Kruys A."/>
            <person name="Hutchinson M.I."/>
            <person name="Powell A.J."/>
            <person name="Barry K."/>
            <person name="Miller A.N."/>
            <person name="Grigoriev I.V."/>
            <person name="Debuchy R."/>
            <person name="Gladieux P."/>
            <person name="Hiltunen Thoren M."/>
            <person name="Johannesson H."/>
        </authorList>
    </citation>
    <scope>NUCLEOTIDE SEQUENCE</scope>
    <source>
        <strain evidence="2">CBS 315.58</strain>
    </source>
</reference>
<accession>A0AAN6XE71</accession>
<name>A0AAN6XE71_9PEZI</name>
<evidence type="ECO:0000256" key="1">
    <source>
        <dbReference type="SAM" id="MobiDB-lite"/>
    </source>
</evidence>
<keyword evidence="3" id="KW-1185">Reference proteome</keyword>
<dbReference type="EMBL" id="MU863991">
    <property type="protein sequence ID" value="KAK4196167.1"/>
    <property type="molecule type" value="Genomic_DNA"/>
</dbReference>
<dbReference type="AlphaFoldDB" id="A0AAN6XE71"/>